<dbReference type="PANTHER" id="PTHR35567">
    <property type="entry name" value="MALATE DEHYDROGENASE (AFU_ORTHOLOGUE AFUA_2G13800)"/>
    <property type="match status" value="1"/>
</dbReference>
<dbReference type="AlphaFoldDB" id="A0A4S4KR12"/>
<organism evidence="2 3">
    <name type="scientific">Hermanssonia centrifuga</name>
    <dbReference type="NCBI Taxonomy" id="98765"/>
    <lineage>
        <taxon>Eukaryota</taxon>
        <taxon>Fungi</taxon>
        <taxon>Dikarya</taxon>
        <taxon>Basidiomycota</taxon>
        <taxon>Agaricomycotina</taxon>
        <taxon>Agaricomycetes</taxon>
        <taxon>Polyporales</taxon>
        <taxon>Meruliaceae</taxon>
        <taxon>Hermanssonia</taxon>
    </lineage>
</organism>
<comment type="caution">
    <text evidence="2">The sequence shown here is derived from an EMBL/GenBank/DDBJ whole genome shotgun (WGS) entry which is preliminary data.</text>
</comment>
<keyword evidence="3" id="KW-1185">Reference proteome</keyword>
<accession>A0A4S4KR12</accession>
<dbReference type="Pfam" id="PF11937">
    <property type="entry name" value="DUF3455"/>
    <property type="match status" value="1"/>
</dbReference>
<dbReference type="InterPro" id="IPR021851">
    <property type="entry name" value="DUF3455"/>
</dbReference>
<evidence type="ECO:0008006" key="4">
    <source>
        <dbReference type="Google" id="ProtNLM"/>
    </source>
</evidence>
<feature type="chain" id="PRO_5020369255" description="Malate dehydrogenase" evidence="1">
    <location>
        <begin position="17"/>
        <end position="232"/>
    </location>
</feature>
<dbReference type="PANTHER" id="PTHR35567:SF1">
    <property type="entry name" value="CONSERVED FUNGAL PROTEIN (AFU_ORTHOLOGUE AFUA_1G14230)"/>
    <property type="match status" value="1"/>
</dbReference>
<reference evidence="2 3" key="1">
    <citation type="submission" date="2019-02" db="EMBL/GenBank/DDBJ databases">
        <title>Genome sequencing of the rare red list fungi Phlebia centrifuga.</title>
        <authorList>
            <person name="Buettner E."/>
            <person name="Kellner H."/>
        </authorList>
    </citation>
    <scope>NUCLEOTIDE SEQUENCE [LARGE SCALE GENOMIC DNA]</scope>
    <source>
        <strain evidence="2 3">DSM 108282</strain>
    </source>
</reference>
<evidence type="ECO:0000256" key="1">
    <source>
        <dbReference type="SAM" id="SignalP"/>
    </source>
</evidence>
<dbReference type="Proteomes" id="UP000309038">
    <property type="component" value="Unassembled WGS sequence"/>
</dbReference>
<evidence type="ECO:0000313" key="3">
    <source>
        <dbReference type="Proteomes" id="UP000309038"/>
    </source>
</evidence>
<dbReference type="EMBL" id="SGPJ01000038">
    <property type="protein sequence ID" value="THH00864.1"/>
    <property type="molecule type" value="Genomic_DNA"/>
</dbReference>
<keyword evidence="1" id="KW-0732">Signal</keyword>
<gene>
    <name evidence="2" type="ORF">EW026_g1722</name>
</gene>
<sequence length="232" mass="24595">MFKSMLLALFVSTVLAVPAVKREDLCDVHSVTLDLPSSETGTPLATPLASGPVFIGLGVGVQNYTCTTTGTYTNVGALAELFDISCLSPSYYDDVTDAAWSVWEHAPADITAADVIAALAPYHLSFVLGQHYFITNPITGSGLSPKWDFTSASEAGNPDAFVVGARTGDIPSPTDPAVNIDWLSLSAVQGALADQIFRVQTRGGQPPTSCTPGSDEIEVRYVSQYWFYGGSF</sequence>
<evidence type="ECO:0000313" key="2">
    <source>
        <dbReference type="EMBL" id="THH00864.1"/>
    </source>
</evidence>
<feature type="signal peptide" evidence="1">
    <location>
        <begin position="1"/>
        <end position="16"/>
    </location>
</feature>
<proteinExistence type="predicted"/>
<protein>
    <recommendedName>
        <fullName evidence="4">Malate dehydrogenase</fullName>
    </recommendedName>
</protein>
<name>A0A4S4KR12_9APHY</name>